<evidence type="ECO:0000313" key="3">
    <source>
        <dbReference type="Proteomes" id="UP001642540"/>
    </source>
</evidence>
<evidence type="ECO:0000256" key="1">
    <source>
        <dbReference type="SAM" id="MobiDB-lite"/>
    </source>
</evidence>
<dbReference type="EMBL" id="CAXLJM020000164">
    <property type="protein sequence ID" value="CAL8145222.1"/>
    <property type="molecule type" value="Genomic_DNA"/>
</dbReference>
<feature type="region of interest" description="Disordered" evidence="1">
    <location>
        <begin position="463"/>
        <end position="510"/>
    </location>
</feature>
<sequence>MDFEIPSATSSLEVMMGGASVIQVEMDSVPVDQQYHRDQDNENNNMMIDGVGEEVLTSKQDGDEPPPSVPEQVAAPTEAETMMDSAPVAAQEDLQSENDTTVKTTATPTPAAAAPPPPTGLQIVTRKRSSMSAPSQGNVIGAAALPPLPQGDVKAEPAKKKKKCTPKPKAIPPPPAPKPNPPPRTKKAAPSKSKKQPAPPPPGKKGTKTPSPPALTQENSDEQPQLLPPPLKLQLPKLTKIPQLQLQMHQNLHQNQQEPQPPTLEVEMSTGNPSSASSEIPLSLVKEEPLDYEANEECCEPGIDNILEPSAMETEHEDGEQGRGEGGDLATTITVATNGCSGKPSRKKKSKGRNGNIYIGVFNRIEWMKLQEEYGFQSVNNFGTFVLQTMRKLHGDISFWCNLAKASGVYPELEKYVWRNGFPHAVNNDGEAYSPPEVDLTEEKREEVVELAKSMWDQRITELRQQAQQEEQQQAAEGNVGSGSGEVITTPEEGEDDEEGEEEEKEDPGLENYLENMASGKYSVEIGLGGGKGAKAAAVSPGGDAEVESGGGEAGASGQEGKPGLLSEEQVNTIWNEQVSNVQSLEEYGKVFSLINSIHHQENLEVVVGKESEEGVEEETNQ</sequence>
<organism evidence="2 3">
    <name type="scientific">Orchesella dallaii</name>
    <dbReference type="NCBI Taxonomy" id="48710"/>
    <lineage>
        <taxon>Eukaryota</taxon>
        <taxon>Metazoa</taxon>
        <taxon>Ecdysozoa</taxon>
        <taxon>Arthropoda</taxon>
        <taxon>Hexapoda</taxon>
        <taxon>Collembola</taxon>
        <taxon>Entomobryomorpha</taxon>
        <taxon>Entomobryoidea</taxon>
        <taxon>Orchesellidae</taxon>
        <taxon>Orchesellinae</taxon>
        <taxon>Orchesella</taxon>
    </lineage>
</organism>
<dbReference type="Proteomes" id="UP001642540">
    <property type="component" value="Unassembled WGS sequence"/>
</dbReference>
<name>A0ABP1S6U7_9HEXA</name>
<proteinExistence type="predicted"/>
<comment type="caution">
    <text evidence="2">The sequence shown here is derived from an EMBL/GenBank/DDBJ whole genome shotgun (WGS) entry which is preliminary data.</text>
</comment>
<feature type="compositionally biased region" description="Pro residues" evidence="1">
    <location>
        <begin position="169"/>
        <end position="183"/>
    </location>
</feature>
<feature type="region of interest" description="Disordered" evidence="1">
    <location>
        <begin position="54"/>
        <end position="279"/>
    </location>
</feature>
<evidence type="ECO:0000313" key="2">
    <source>
        <dbReference type="EMBL" id="CAL8145222.1"/>
    </source>
</evidence>
<feature type="region of interest" description="Disordered" evidence="1">
    <location>
        <begin position="530"/>
        <end position="564"/>
    </location>
</feature>
<feature type="compositionally biased region" description="Low complexity" evidence="1">
    <location>
        <begin position="465"/>
        <end position="477"/>
    </location>
</feature>
<gene>
    <name evidence="2" type="ORF">ODALV1_LOCUS30421</name>
</gene>
<keyword evidence="3" id="KW-1185">Reference proteome</keyword>
<protein>
    <submittedName>
        <fullName evidence="2">Uncharacterized protein</fullName>
    </submittedName>
</protein>
<accession>A0ABP1S6U7</accession>
<feature type="compositionally biased region" description="Basic residues" evidence="1">
    <location>
        <begin position="184"/>
        <end position="195"/>
    </location>
</feature>
<feature type="compositionally biased region" description="Acidic residues" evidence="1">
    <location>
        <begin position="492"/>
        <end position="506"/>
    </location>
</feature>
<reference evidence="2 3" key="1">
    <citation type="submission" date="2024-08" db="EMBL/GenBank/DDBJ databases">
        <authorList>
            <person name="Cucini C."/>
            <person name="Frati F."/>
        </authorList>
    </citation>
    <scope>NUCLEOTIDE SEQUENCE [LARGE SCALE GENOMIC DNA]</scope>
</reference>
<feature type="compositionally biased region" description="Polar residues" evidence="1">
    <location>
        <begin position="269"/>
        <end position="279"/>
    </location>
</feature>
<feature type="compositionally biased region" description="Low complexity" evidence="1">
    <location>
        <begin position="232"/>
        <end position="257"/>
    </location>
</feature>
<feature type="compositionally biased region" description="Low complexity" evidence="1">
    <location>
        <begin position="534"/>
        <end position="544"/>
    </location>
</feature>